<keyword evidence="8 10" id="KW-0472">Membrane</keyword>
<evidence type="ECO:0000256" key="9">
    <source>
        <dbReference type="RuleBase" id="RU003923"/>
    </source>
</evidence>
<dbReference type="Gene3D" id="1.20.81.30">
    <property type="entry name" value="Type II secretion system (T2SS), domain F"/>
    <property type="match status" value="2"/>
</dbReference>
<dbReference type="InterPro" id="IPR003004">
    <property type="entry name" value="GspF/PilC"/>
</dbReference>
<keyword evidence="6 9" id="KW-0812">Transmembrane</keyword>
<keyword evidence="3 9" id="KW-0813">Transport</keyword>
<evidence type="ECO:0000313" key="12">
    <source>
        <dbReference type="EMBL" id="HGZ44577.1"/>
    </source>
</evidence>
<dbReference type="PROSITE" id="PS00874">
    <property type="entry name" value="T2SP_F"/>
    <property type="match status" value="1"/>
</dbReference>
<feature type="transmembrane region" description="Helical" evidence="10">
    <location>
        <begin position="232"/>
        <end position="251"/>
    </location>
</feature>
<accession>A0A832ICS2</accession>
<evidence type="ECO:0000256" key="7">
    <source>
        <dbReference type="ARBA" id="ARBA00022989"/>
    </source>
</evidence>
<evidence type="ECO:0000256" key="3">
    <source>
        <dbReference type="ARBA" id="ARBA00022448"/>
    </source>
</evidence>
<sequence>MPSYYYKARDLSGRAHEGIEVAASEEEVLRILEGSKLIPVYIEARAPGARRSALEAFPILRTWRRALDRLQHGIQPGSVALFARQLATMIGAGLPLVRSLRSIARDHHDRKLAAILERVAEDVQKGESLSAALGRHPTAFDEVFVSLVHTGEISGTLDEIMDQTAAYLERAEALRVKVEAALRYPSFILFFSLAVLAVMVFWIIPMFSGIYGRFRVPLPFATQALLNLSRGITENLLIVGVLAAVAGLALWNAAQTERGRLAWDRWKLRAPIFGPLIRMYAVTKLARTLGILTASGTQILYALKVMRPVPGNLVLERGLDQIRARVEQGTSLSRAMSESGVLPEMLVQMTATGEETGQLDNMLGRTADFYEQRVTSAVDGLSSLIEPFAIIIVGLVVGAMLLALYLPIFSLGQAMRSGILGQ</sequence>
<keyword evidence="5" id="KW-0997">Cell inner membrane</keyword>
<dbReference type="InterPro" id="IPR001992">
    <property type="entry name" value="T2SS_GspF/T4SS_PilC_CS"/>
</dbReference>
<comment type="similarity">
    <text evidence="2 9">Belongs to the GSP F family.</text>
</comment>
<keyword evidence="4" id="KW-1003">Cell membrane</keyword>
<evidence type="ECO:0000256" key="8">
    <source>
        <dbReference type="ARBA" id="ARBA00023136"/>
    </source>
</evidence>
<feature type="transmembrane region" description="Helical" evidence="10">
    <location>
        <begin position="388"/>
        <end position="408"/>
    </location>
</feature>
<evidence type="ECO:0000259" key="11">
    <source>
        <dbReference type="Pfam" id="PF00482"/>
    </source>
</evidence>
<organism evidence="12">
    <name type="scientific">Eiseniibacteriota bacterium</name>
    <dbReference type="NCBI Taxonomy" id="2212470"/>
    <lineage>
        <taxon>Bacteria</taxon>
        <taxon>Candidatus Eiseniibacteriota</taxon>
    </lineage>
</organism>
<evidence type="ECO:0000256" key="4">
    <source>
        <dbReference type="ARBA" id="ARBA00022475"/>
    </source>
</evidence>
<evidence type="ECO:0000256" key="2">
    <source>
        <dbReference type="ARBA" id="ARBA00005745"/>
    </source>
</evidence>
<evidence type="ECO:0000256" key="6">
    <source>
        <dbReference type="ARBA" id="ARBA00022692"/>
    </source>
</evidence>
<feature type="transmembrane region" description="Helical" evidence="10">
    <location>
        <begin position="187"/>
        <end position="212"/>
    </location>
</feature>
<reference evidence="12" key="1">
    <citation type="journal article" date="2020" name="mSystems">
        <title>Genome- and Community-Level Interaction Insights into Carbon Utilization and Element Cycling Functions of Hydrothermarchaeota in Hydrothermal Sediment.</title>
        <authorList>
            <person name="Zhou Z."/>
            <person name="Liu Y."/>
            <person name="Xu W."/>
            <person name="Pan J."/>
            <person name="Luo Z.H."/>
            <person name="Li M."/>
        </authorList>
    </citation>
    <scope>NUCLEOTIDE SEQUENCE [LARGE SCALE GENOMIC DNA]</scope>
    <source>
        <strain evidence="12">SpSt-381</strain>
    </source>
</reference>
<comment type="caution">
    <text evidence="12">The sequence shown here is derived from an EMBL/GenBank/DDBJ whole genome shotgun (WGS) entry which is preliminary data.</text>
</comment>
<evidence type="ECO:0000256" key="5">
    <source>
        <dbReference type="ARBA" id="ARBA00022519"/>
    </source>
</evidence>
<dbReference type="GO" id="GO:0015628">
    <property type="term" value="P:protein secretion by the type II secretion system"/>
    <property type="evidence" value="ECO:0007669"/>
    <property type="project" value="TreeGrafter"/>
</dbReference>
<feature type="domain" description="Type II secretion system protein GspF" evidence="11">
    <location>
        <begin position="286"/>
        <end position="407"/>
    </location>
</feature>
<dbReference type="PRINTS" id="PR00812">
    <property type="entry name" value="BCTERIALGSPF"/>
</dbReference>
<dbReference type="AlphaFoldDB" id="A0A832ICS2"/>
<evidence type="ECO:0000256" key="10">
    <source>
        <dbReference type="SAM" id="Phobius"/>
    </source>
</evidence>
<keyword evidence="7 10" id="KW-1133">Transmembrane helix</keyword>
<dbReference type="PANTHER" id="PTHR30012">
    <property type="entry name" value="GENERAL SECRETION PATHWAY PROTEIN"/>
    <property type="match status" value="1"/>
</dbReference>
<comment type="subcellular location">
    <subcellularLocation>
        <location evidence="1">Cell inner membrane</location>
        <topology evidence="1">Multi-pass membrane protein</topology>
    </subcellularLocation>
    <subcellularLocation>
        <location evidence="9">Cell membrane</location>
        <topology evidence="9">Multi-pass membrane protein</topology>
    </subcellularLocation>
</comment>
<proteinExistence type="inferred from homology"/>
<dbReference type="GO" id="GO:0005886">
    <property type="term" value="C:plasma membrane"/>
    <property type="evidence" value="ECO:0007669"/>
    <property type="project" value="UniProtKB-SubCell"/>
</dbReference>
<evidence type="ECO:0000256" key="1">
    <source>
        <dbReference type="ARBA" id="ARBA00004429"/>
    </source>
</evidence>
<dbReference type="Pfam" id="PF00482">
    <property type="entry name" value="T2SSF"/>
    <property type="match status" value="2"/>
</dbReference>
<dbReference type="PANTHER" id="PTHR30012:SF7">
    <property type="entry name" value="PROTEIN TRANSPORT PROTEIN HOFC HOMOLOG"/>
    <property type="match status" value="1"/>
</dbReference>
<dbReference type="InterPro" id="IPR018076">
    <property type="entry name" value="T2SS_GspF_dom"/>
</dbReference>
<protein>
    <submittedName>
        <fullName evidence="12">Type II secretion system F family protein</fullName>
    </submittedName>
</protein>
<dbReference type="InterPro" id="IPR042094">
    <property type="entry name" value="T2SS_GspF_sf"/>
</dbReference>
<gene>
    <name evidence="12" type="ORF">ENR23_14435</name>
</gene>
<dbReference type="EMBL" id="DSQF01000030">
    <property type="protein sequence ID" value="HGZ44577.1"/>
    <property type="molecule type" value="Genomic_DNA"/>
</dbReference>
<feature type="domain" description="Type II secretion system protein GspF" evidence="11">
    <location>
        <begin position="82"/>
        <end position="205"/>
    </location>
</feature>
<dbReference type="FunFam" id="1.20.81.30:FF:000001">
    <property type="entry name" value="Type II secretion system protein F"/>
    <property type="match status" value="2"/>
</dbReference>
<name>A0A832ICS2_UNCEI</name>